<dbReference type="GO" id="GO:0016281">
    <property type="term" value="C:eukaryotic translation initiation factor 4F complex"/>
    <property type="evidence" value="ECO:0007669"/>
    <property type="project" value="TreeGrafter"/>
</dbReference>
<accession>D8M3G0</accession>
<dbReference type="GeneID" id="24919713"/>
<gene>
    <name evidence="2" type="ORF">GSBLH_T00002556001</name>
</gene>
<keyword evidence="1" id="KW-0694">RNA-binding</keyword>
<name>D8M3G0_BLAHO</name>
<evidence type="ECO:0000256" key="1">
    <source>
        <dbReference type="RuleBase" id="RU004374"/>
    </source>
</evidence>
<dbReference type="EMBL" id="FN668650">
    <property type="protein sequence ID" value="CBK22433.2"/>
    <property type="molecule type" value="Genomic_DNA"/>
</dbReference>
<dbReference type="AlphaFoldDB" id="D8M3G0"/>
<comment type="similarity">
    <text evidence="1">Belongs to the eukaryotic initiation factor 4E family.</text>
</comment>
<organism evidence="2">
    <name type="scientific">Blastocystis hominis</name>
    <dbReference type="NCBI Taxonomy" id="12968"/>
    <lineage>
        <taxon>Eukaryota</taxon>
        <taxon>Sar</taxon>
        <taxon>Stramenopiles</taxon>
        <taxon>Bigyra</taxon>
        <taxon>Opalozoa</taxon>
        <taxon>Opalinata</taxon>
        <taxon>Blastocystidae</taxon>
        <taxon>Blastocystis</taxon>
    </lineage>
</organism>
<dbReference type="PANTHER" id="PTHR11960">
    <property type="entry name" value="EUKARYOTIC TRANSLATION INITIATION FACTOR 4E RELATED"/>
    <property type="match status" value="1"/>
</dbReference>
<dbReference type="SUPFAM" id="SSF55418">
    <property type="entry name" value="eIF4e-like"/>
    <property type="match status" value="1"/>
</dbReference>
<dbReference type="Proteomes" id="UP000008312">
    <property type="component" value="Unassembled WGS sequence"/>
</dbReference>
<dbReference type="RefSeq" id="XP_012896481.1">
    <property type="nucleotide sequence ID" value="XM_013041027.1"/>
</dbReference>
<keyword evidence="1" id="KW-0648">Protein biosynthesis</keyword>
<dbReference type="InterPro" id="IPR023398">
    <property type="entry name" value="TIF_eIF4e-like"/>
</dbReference>
<dbReference type="OMA" id="EEFWAIV"/>
<proteinExistence type="inferred from homology"/>
<dbReference type="OrthoDB" id="590761at2759"/>
<keyword evidence="3" id="KW-1185">Reference proteome</keyword>
<dbReference type="GO" id="GO:0003743">
    <property type="term" value="F:translation initiation factor activity"/>
    <property type="evidence" value="ECO:0007669"/>
    <property type="project" value="UniProtKB-KW"/>
</dbReference>
<reference evidence="2" key="1">
    <citation type="submission" date="2010-02" db="EMBL/GenBank/DDBJ databases">
        <title>Sequencing and annotation of the Blastocystis hominis genome.</title>
        <authorList>
            <person name="Wincker P."/>
        </authorList>
    </citation>
    <scope>NUCLEOTIDE SEQUENCE</scope>
    <source>
        <strain evidence="2">Singapore isolate B</strain>
    </source>
</reference>
<dbReference type="Pfam" id="PF01652">
    <property type="entry name" value="IF4E"/>
    <property type="match status" value="1"/>
</dbReference>
<evidence type="ECO:0000313" key="2">
    <source>
        <dbReference type="EMBL" id="CBK22433.2"/>
    </source>
</evidence>
<dbReference type="InterPro" id="IPR001040">
    <property type="entry name" value="TIF_eIF_4E"/>
</dbReference>
<dbReference type="GO" id="GO:0000340">
    <property type="term" value="F:RNA 7-methylguanosine cap binding"/>
    <property type="evidence" value="ECO:0007669"/>
    <property type="project" value="TreeGrafter"/>
</dbReference>
<dbReference type="InParanoid" id="D8M3G0"/>
<keyword evidence="1 2" id="KW-0396">Initiation factor</keyword>
<evidence type="ECO:0000313" key="3">
    <source>
        <dbReference type="Proteomes" id="UP000008312"/>
    </source>
</evidence>
<protein>
    <submittedName>
        <fullName evidence="2">Translation initiation factor 4E (EIF-4E)</fullName>
    </submittedName>
</protein>
<sequence>MSRGRLVIRKWSEFRNGSTECSNQLNSSWDVWYEDRSSSSNTEAEWGGNQQQVATFSTIEEFWGIYGRLRPVNDLPENGNYHYFKTGIKPSWEDEANKDGGSWRLGLHINDHYLEERWQSILLSVIGETLDPTGSSVCGVSFLKKSKGYRVEVWMKDAANEREIATVGRRLRALNAVEKREKMEFRKHGGDVKYIL</sequence>
<dbReference type="Gene3D" id="3.30.760.10">
    <property type="entry name" value="RNA Cap, Translation Initiation Factor Eif4e"/>
    <property type="match status" value="1"/>
</dbReference>